<dbReference type="SUPFAM" id="SSF55797">
    <property type="entry name" value="PR-1-like"/>
    <property type="match status" value="1"/>
</dbReference>
<dbReference type="PROSITE" id="PS01009">
    <property type="entry name" value="CRISP_1"/>
    <property type="match status" value="1"/>
</dbReference>
<dbReference type="PANTHER" id="PTHR10334">
    <property type="entry name" value="CYSTEINE-RICH SECRETORY PROTEIN-RELATED"/>
    <property type="match status" value="1"/>
</dbReference>
<dbReference type="InterPro" id="IPR035940">
    <property type="entry name" value="CAP_sf"/>
</dbReference>
<dbReference type="GO" id="GO:0005576">
    <property type="term" value="C:extracellular region"/>
    <property type="evidence" value="ECO:0007669"/>
    <property type="project" value="InterPro"/>
</dbReference>
<dbReference type="InterPro" id="IPR001283">
    <property type="entry name" value="CRISP-related"/>
</dbReference>
<protein>
    <submittedName>
        <fullName evidence="2">Ancylostoma secreted protein</fullName>
    </submittedName>
</protein>
<sequence>MTNGTRLAIVAQHNRLRSQLAFGKSRTHSGGFAPSGKNIYKMKWDCQLEYRSQEWADRCAFQHSPVSYRRGAGENIYKYWSTGGLPSTEQLALDAGQAWWDELVEYGISSPNNVFAIEVFNQGVGHFTQMAWGRTTKVGCGVAKNCGAGGGQNVALVVCQYTEGGNYIDEPIYELGEACKADSDCTTFENSSCSVAEGLCVRPENDGTERFQETKRNAFVL</sequence>
<gene>
    <name evidence="2" type="primary">ASP</name>
    <name evidence="2" type="ORF">Tcan_08248</name>
</gene>
<dbReference type="PRINTS" id="PR00838">
    <property type="entry name" value="V5ALLERGEN"/>
</dbReference>
<comment type="caution">
    <text evidence="2">The sequence shown here is derived from an EMBL/GenBank/DDBJ whole genome shotgun (WGS) entry which is preliminary data.</text>
</comment>
<evidence type="ECO:0000313" key="3">
    <source>
        <dbReference type="Proteomes" id="UP000031036"/>
    </source>
</evidence>
<dbReference type="InterPro" id="IPR014044">
    <property type="entry name" value="CAP_dom"/>
</dbReference>
<dbReference type="InterPro" id="IPR002413">
    <property type="entry name" value="V5_allergen-like"/>
</dbReference>
<dbReference type="OrthoDB" id="5874910at2759"/>
<dbReference type="Pfam" id="PF00188">
    <property type="entry name" value="CAP"/>
    <property type="match status" value="1"/>
</dbReference>
<dbReference type="InterPro" id="IPR018244">
    <property type="entry name" value="Allrgn_V5/Tpx1_CS"/>
</dbReference>
<dbReference type="SMART" id="SM00198">
    <property type="entry name" value="SCP"/>
    <property type="match status" value="1"/>
</dbReference>
<feature type="domain" description="SCP" evidence="1">
    <location>
        <begin position="4"/>
        <end position="169"/>
    </location>
</feature>
<reference evidence="2 3" key="1">
    <citation type="submission" date="2014-11" db="EMBL/GenBank/DDBJ databases">
        <title>Genetic blueprint of the zoonotic pathogen Toxocara canis.</title>
        <authorList>
            <person name="Zhu X.-Q."/>
            <person name="Korhonen P.K."/>
            <person name="Cai H."/>
            <person name="Young N.D."/>
            <person name="Nejsum P."/>
            <person name="von Samson-Himmelstjerna G."/>
            <person name="Boag P.R."/>
            <person name="Tan P."/>
            <person name="Li Q."/>
            <person name="Min J."/>
            <person name="Yang Y."/>
            <person name="Wang X."/>
            <person name="Fang X."/>
            <person name="Hall R.S."/>
            <person name="Hofmann A."/>
            <person name="Sternberg P.W."/>
            <person name="Jex A.R."/>
            <person name="Gasser R.B."/>
        </authorList>
    </citation>
    <scope>NUCLEOTIDE SEQUENCE [LARGE SCALE GENOMIC DNA]</scope>
    <source>
        <strain evidence="2">PN_DK_2014</strain>
    </source>
</reference>
<dbReference type="AlphaFoldDB" id="A0A0B2V4M1"/>
<name>A0A0B2V4M1_TOXCA</name>
<proteinExistence type="predicted"/>
<keyword evidence="3" id="KW-1185">Reference proteome</keyword>
<accession>A0A0B2V4M1</accession>
<dbReference type="Proteomes" id="UP000031036">
    <property type="component" value="Unassembled WGS sequence"/>
</dbReference>
<evidence type="ECO:0000259" key="1">
    <source>
        <dbReference type="SMART" id="SM00198"/>
    </source>
</evidence>
<dbReference type="EMBL" id="JPKZ01002488">
    <property type="protein sequence ID" value="KHN76503.1"/>
    <property type="molecule type" value="Genomic_DNA"/>
</dbReference>
<dbReference type="CDD" id="cd05380">
    <property type="entry name" value="CAP_euk"/>
    <property type="match status" value="1"/>
</dbReference>
<dbReference type="STRING" id="6265.A0A0B2V4M1"/>
<organism evidence="2 3">
    <name type="scientific">Toxocara canis</name>
    <name type="common">Canine roundworm</name>
    <dbReference type="NCBI Taxonomy" id="6265"/>
    <lineage>
        <taxon>Eukaryota</taxon>
        <taxon>Metazoa</taxon>
        <taxon>Ecdysozoa</taxon>
        <taxon>Nematoda</taxon>
        <taxon>Chromadorea</taxon>
        <taxon>Rhabditida</taxon>
        <taxon>Spirurina</taxon>
        <taxon>Ascaridomorpha</taxon>
        <taxon>Ascaridoidea</taxon>
        <taxon>Toxocaridae</taxon>
        <taxon>Toxocara</taxon>
    </lineage>
</organism>
<dbReference type="OMA" id="KECTIDA"/>
<dbReference type="PRINTS" id="PR00837">
    <property type="entry name" value="V5TPXLIKE"/>
</dbReference>
<evidence type="ECO:0000313" key="2">
    <source>
        <dbReference type="EMBL" id="KHN76503.1"/>
    </source>
</evidence>
<dbReference type="Gene3D" id="3.40.33.10">
    <property type="entry name" value="CAP"/>
    <property type="match status" value="1"/>
</dbReference>